<dbReference type="GO" id="GO:0004497">
    <property type="term" value="F:monooxygenase activity"/>
    <property type="evidence" value="ECO:0007669"/>
    <property type="project" value="InterPro"/>
</dbReference>
<dbReference type="PANTHER" id="PTHR24305:SF166">
    <property type="entry name" value="CYTOCHROME P450 12A4, MITOCHONDRIAL-RELATED"/>
    <property type="match status" value="1"/>
</dbReference>
<sequence>MTAPQSSIPLTILSMAQSVKIPSFRTSFLTVATLFAALLIYRIIYNLYFHTLAKFPGPWWAAVSSLPDAIIAAHRKEVTWFNLSSRNMEARLKFTNRSPDLSPHYLPLPTQVFCIRDGNRHRAVRKAVSGGFTIGAIQKTWESKIDGLIHLWLQEITARAKRGEEI</sequence>
<evidence type="ECO:0000313" key="4">
    <source>
        <dbReference type="Proteomes" id="UP000701801"/>
    </source>
</evidence>
<feature type="transmembrane region" description="Helical" evidence="2">
    <location>
        <begin position="28"/>
        <end position="48"/>
    </location>
</feature>
<name>A0A9N9M0R6_9HELO</name>
<keyword evidence="2" id="KW-0472">Membrane</keyword>
<keyword evidence="2" id="KW-1133">Transmembrane helix</keyword>
<accession>A0A9N9M0R6</accession>
<dbReference type="EMBL" id="CAJVRM010000551">
    <property type="protein sequence ID" value="CAG8981984.1"/>
    <property type="molecule type" value="Genomic_DNA"/>
</dbReference>
<protein>
    <recommendedName>
        <fullName evidence="5">Cytochrome P450</fullName>
    </recommendedName>
</protein>
<reference evidence="3" key="1">
    <citation type="submission" date="2021-07" db="EMBL/GenBank/DDBJ databases">
        <authorList>
            <person name="Durling M."/>
        </authorList>
    </citation>
    <scope>NUCLEOTIDE SEQUENCE</scope>
</reference>
<keyword evidence="2" id="KW-0812">Transmembrane</keyword>
<evidence type="ECO:0000256" key="1">
    <source>
        <dbReference type="ARBA" id="ARBA00010617"/>
    </source>
</evidence>
<comment type="caution">
    <text evidence="3">The sequence shown here is derived from an EMBL/GenBank/DDBJ whole genome shotgun (WGS) entry which is preliminary data.</text>
</comment>
<keyword evidence="4" id="KW-1185">Reference proteome</keyword>
<dbReference type="OrthoDB" id="3934656at2759"/>
<comment type="similarity">
    <text evidence="1">Belongs to the cytochrome P450 family.</text>
</comment>
<dbReference type="InterPro" id="IPR050121">
    <property type="entry name" value="Cytochrome_P450_monoxygenase"/>
</dbReference>
<evidence type="ECO:0000313" key="3">
    <source>
        <dbReference type="EMBL" id="CAG8981984.1"/>
    </source>
</evidence>
<dbReference type="SUPFAM" id="SSF48264">
    <property type="entry name" value="Cytochrome P450"/>
    <property type="match status" value="1"/>
</dbReference>
<dbReference type="InterPro" id="IPR036396">
    <property type="entry name" value="Cyt_P450_sf"/>
</dbReference>
<evidence type="ECO:0000256" key="2">
    <source>
        <dbReference type="SAM" id="Phobius"/>
    </source>
</evidence>
<gene>
    <name evidence="3" type="ORF">HYALB_00004850</name>
</gene>
<evidence type="ECO:0008006" key="5">
    <source>
        <dbReference type="Google" id="ProtNLM"/>
    </source>
</evidence>
<dbReference type="GO" id="GO:0016705">
    <property type="term" value="F:oxidoreductase activity, acting on paired donors, with incorporation or reduction of molecular oxygen"/>
    <property type="evidence" value="ECO:0007669"/>
    <property type="project" value="InterPro"/>
</dbReference>
<dbReference type="GO" id="GO:0005506">
    <property type="term" value="F:iron ion binding"/>
    <property type="evidence" value="ECO:0007669"/>
    <property type="project" value="InterPro"/>
</dbReference>
<organism evidence="3 4">
    <name type="scientific">Hymenoscyphus albidus</name>
    <dbReference type="NCBI Taxonomy" id="595503"/>
    <lineage>
        <taxon>Eukaryota</taxon>
        <taxon>Fungi</taxon>
        <taxon>Dikarya</taxon>
        <taxon>Ascomycota</taxon>
        <taxon>Pezizomycotina</taxon>
        <taxon>Leotiomycetes</taxon>
        <taxon>Helotiales</taxon>
        <taxon>Helotiaceae</taxon>
        <taxon>Hymenoscyphus</taxon>
    </lineage>
</organism>
<dbReference type="Proteomes" id="UP000701801">
    <property type="component" value="Unassembled WGS sequence"/>
</dbReference>
<dbReference type="GO" id="GO:0020037">
    <property type="term" value="F:heme binding"/>
    <property type="evidence" value="ECO:0007669"/>
    <property type="project" value="InterPro"/>
</dbReference>
<dbReference type="PANTHER" id="PTHR24305">
    <property type="entry name" value="CYTOCHROME P450"/>
    <property type="match status" value="1"/>
</dbReference>
<proteinExistence type="inferred from homology"/>
<dbReference type="AlphaFoldDB" id="A0A9N9M0R6"/>